<feature type="region of interest" description="Disordered" evidence="7">
    <location>
        <begin position="345"/>
        <end position="445"/>
    </location>
</feature>
<evidence type="ECO:0000256" key="6">
    <source>
        <dbReference type="ARBA" id="ARBA00048568"/>
    </source>
</evidence>
<feature type="domain" description="CXC" evidence="9">
    <location>
        <begin position="592"/>
        <end position="691"/>
    </location>
</feature>
<comment type="catalytic activity">
    <reaction evidence="6">
        <text>L-lysyl(27)-[histone H3] + 3 S-adenosyl-L-methionine = N(6),N(6),N(6)-trimethyl-L-lysyl(27)-[histone H3] + 3 S-adenosyl-L-homocysteine + 3 H(+)</text>
        <dbReference type="Rhea" id="RHEA:60292"/>
        <dbReference type="Rhea" id="RHEA-COMP:15535"/>
        <dbReference type="Rhea" id="RHEA-COMP:15548"/>
        <dbReference type="ChEBI" id="CHEBI:15378"/>
        <dbReference type="ChEBI" id="CHEBI:29969"/>
        <dbReference type="ChEBI" id="CHEBI:57856"/>
        <dbReference type="ChEBI" id="CHEBI:59789"/>
        <dbReference type="ChEBI" id="CHEBI:61961"/>
        <dbReference type="EC" id="2.1.1.356"/>
    </reaction>
</comment>
<sequence>MGQRGSRKPRSSAVLAVSWAPEHPPPEKDPQYVLGIIESLKTKVIEDRFTCSKKKIEENRSKLTTVTRNTSNTSEVWQRNTSKGTDLVSNLLTSRQDDALCSMHSLGVPPAEEDIVSYEKQTPDARSTVLGGNPDALITPIKLPEVLRLPCYTTWTLLHRNQQTAEDQSVFGRQKIYYDSNCGEALVYNDEEEKNEFKGFEDYIIRMTIEGCGESKAVLETLAQHINRAADDIKARYEILHGEKTEGSVKEMSKLNANVEDVYRDKDLDAALDSFDNLFCRRCLVFDCSLHGCSQDLLFPTEKQSPWNSMDDNGVPCGIHCYKLASKLDSTTTIDPRMTIDTETTCLSDHTRKQLASNKKKQGENSSTQRVASESNDSEVHPTSNKSPQQISPKDRIKKRTKSGGCPWPRKLRSRTLNGHKDSVASPQQIYPSTRSTQKKDAPQMENTALAEDHNNDSTEGTHAERSVTYGHDSLQEEESADGNICTQEDNGRSWKVIEKGLLVKGLEIFGRNSCLIARNLLGGMKTCSDIFQYMNYTDNSSASGVLNNLDSLADGYIEEHELRVRSRFFRRRGKVRRLKHTSKSAGYHLIRKRIAERNGQLYQQYNPCGCQSACGKECPCLKNGTRCEKYCGCPKMCNNRFRGCHCAKGQCRSRQCPCFASDRECDPDVCRNCWVGCGDGTLGFPKERGDNYECRNMKVLLKQQQRILLGRSDVSGWGAFLKNAVGKDEYLGEYTGELISHTEADSRGAIYDLENSSFLFNLNNEFVLDARRMGNKLKFANHSHDPNCYAKVMFVAGDHRVGIFAKERLGVGEEIFYDYHYKPEETPVWALKPDAPGEKDPGQRSCRRGKKPGAPGVKDPGQASSARAKKPDAPGAKDPGQPSCSQAKMPAL</sequence>
<evidence type="ECO:0000256" key="2">
    <source>
        <dbReference type="ARBA" id="ARBA00022679"/>
    </source>
</evidence>
<keyword evidence="4" id="KW-0805">Transcription regulation</keyword>
<dbReference type="InterPro" id="IPR041355">
    <property type="entry name" value="Pre-SET_CXC"/>
</dbReference>
<dbReference type="GO" id="GO:0031507">
    <property type="term" value="P:heterochromatin formation"/>
    <property type="evidence" value="ECO:0007669"/>
    <property type="project" value="TreeGrafter"/>
</dbReference>
<dbReference type="SMART" id="SM00317">
    <property type="entry name" value="SET"/>
    <property type="match status" value="1"/>
</dbReference>
<dbReference type="PANTHER" id="PTHR45747">
    <property type="entry name" value="HISTONE-LYSINE N-METHYLTRANSFERASE E(Z)"/>
    <property type="match status" value="1"/>
</dbReference>
<dbReference type="Proteomes" id="UP001231189">
    <property type="component" value="Unassembled WGS sequence"/>
</dbReference>
<dbReference type="SMART" id="SM01114">
    <property type="entry name" value="CXC"/>
    <property type="match status" value="1"/>
</dbReference>
<dbReference type="InterPro" id="IPR026489">
    <property type="entry name" value="CXC_dom"/>
</dbReference>
<keyword evidence="11" id="KW-1185">Reference proteome</keyword>
<feature type="domain" description="SET" evidence="8">
    <location>
        <begin position="706"/>
        <end position="821"/>
    </location>
</feature>
<dbReference type="CDD" id="cd10519">
    <property type="entry name" value="SET_EZH"/>
    <property type="match status" value="1"/>
</dbReference>
<dbReference type="InterPro" id="IPR033467">
    <property type="entry name" value="Tesmin/TSO1-like_CXC"/>
</dbReference>
<dbReference type="PANTHER" id="PTHR45747:SF4">
    <property type="entry name" value="HISTONE-LYSINE N-METHYLTRANSFERASE E(Z)"/>
    <property type="match status" value="1"/>
</dbReference>
<dbReference type="Pfam" id="PF25996">
    <property type="entry name" value="HTH_CLF_N"/>
    <property type="match status" value="1"/>
</dbReference>
<accession>A0AAD8VEJ6</accession>
<organism evidence="10 11">
    <name type="scientific">Lolium multiflorum</name>
    <name type="common">Italian ryegrass</name>
    <name type="synonym">Lolium perenne subsp. multiflorum</name>
    <dbReference type="NCBI Taxonomy" id="4521"/>
    <lineage>
        <taxon>Eukaryota</taxon>
        <taxon>Viridiplantae</taxon>
        <taxon>Streptophyta</taxon>
        <taxon>Embryophyta</taxon>
        <taxon>Tracheophyta</taxon>
        <taxon>Spermatophyta</taxon>
        <taxon>Magnoliopsida</taxon>
        <taxon>Liliopsida</taxon>
        <taxon>Poales</taxon>
        <taxon>Poaceae</taxon>
        <taxon>BOP clade</taxon>
        <taxon>Pooideae</taxon>
        <taxon>Poodae</taxon>
        <taxon>Poeae</taxon>
        <taxon>Poeae Chloroplast Group 2 (Poeae type)</taxon>
        <taxon>Loliodinae</taxon>
        <taxon>Loliinae</taxon>
        <taxon>Lolium</taxon>
    </lineage>
</organism>
<reference evidence="10" key="1">
    <citation type="submission" date="2023-07" db="EMBL/GenBank/DDBJ databases">
        <title>A chromosome-level genome assembly of Lolium multiflorum.</title>
        <authorList>
            <person name="Chen Y."/>
            <person name="Copetti D."/>
            <person name="Kolliker R."/>
            <person name="Studer B."/>
        </authorList>
    </citation>
    <scope>NUCLEOTIDE SEQUENCE</scope>
    <source>
        <strain evidence="10">02402/16</strain>
        <tissue evidence="10">Leaf</tissue>
    </source>
</reference>
<feature type="compositionally biased region" description="Basic residues" evidence="7">
    <location>
        <begin position="1"/>
        <end position="10"/>
    </location>
</feature>
<dbReference type="PROSITE" id="PS50280">
    <property type="entry name" value="SET"/>
    <property type="match status" value="1"/>
</dbReference>
<dbReference type="GO" id="GO:0003682">
    <property type="term" value="F:chromatin binding"/>
    <property type="evidence" value="ECO:0007669"/>
    <property type="project" value="TreeGrafter"/>
</dbReference>
<feature type="region of interest" description="Disordered" evidence="7">
    <location>
        <begin position="830"/>
        <end position="893"/>
    </location>
</feature>
<feature type="compositionally biased region" description="Polar residues" evidence="7">
    <location>
        <begin position="364"/>
        <end position="392"/>
    </location>
</feature>
<evidence type="ECO:0000313" key="11">
    <source>
        <dbReference type="Proteomes" id="UP001231189"/>
    </source>
</evidence>
<dbReference type="AlphaFoldDB" id="A0AAD8VEJ6"/>
<keyword evidence="3" id="KW-0949">S-adenosyl-L-methionine</keyword>
<feature type="region of interest" description="Disordered" evidence="7">
    <location>
        <begin position="1"/>
        <end position="28"/>
    </location>
</feature>
<evidence type="ECO:0000259" key="9">
    <source>
        <dbReference type="PROSITE" id="PS51633"/>
    </source>
</evidence>
<proteinExistence type="predicted"/>
<evidence type="ECO:0000313" key="10">
    <source>
        <dbReference type="EMBL" id="KAK1604742.1"/>
    </source>
</evidence>
<evidence type="ECO:0000256" key="3">
    <source>
        <dbReference type="ARBA" id="ARBA00022691"/>
    </source>
</evidence>
<dbReference type="PROSITE" id="PS51576">
    <property type="entry name" value="SAM_MT43_EZ"/>
    <property type="match status" value="1"/>
</dbReference>
<feature type="compositionally biased region" description="Polar residues" evidence="7">
    <location>
        <begin position="425"/>
        <end position="436"/>
    </location>
</feature>
<dbReference type="Pfam" id="PF00856">
    <property type="entry name" value="SET"/>
    <property type="match status" value="1"/>
</dbReference>
<keyword evidence="5" id="KW-0804">Transcription</keyword>
<evidence type="ECO:0000256" key="5">
    <source>
        <dbReference type="ARBA" id="ARBA00023163"/>
    </source>
</evidence>
<dbReference type="SUPFAM" id="SSF82199">
    <property type="entry name" value="SET domain"/>
    <property type="match status" value="1"/>
</dbReference>
<evidence type="ECO:0000256" key="1">
    <source>
        <dbReference type="ARBA" id="ARBA00022603"/>
    </source>
</evidence>
<comment type="caution">
    <text evidence="10">The sequence shown here is derived from an EMBL/GenBank/DDBJ whole genome shotgun (WGS) entry which is preliminary data.</text>
</comment>
<dbReference type="InterPro" id="IPR001214">
    <property type="entry name" value="SET_dom"/>
</dbReference>
<dbReference type="GO" id="GO:0140951">
    <property type="term" value="F:histone H3K27 trimethyltransferase activity"/>
    <property type="evidence" value="ECO:0007669"/>
    <property type="project" value="UniProtKB-EC"/>
</dbReference>
<dbReference type="PROSITE" id="PS51633">
    <property type="entry name" value="CXC"/>
    <property type="match status" value="1"/>
</dbReference>
<dbReference type="EMBL" id="JAUUTY010000007">
    <property type="protein sequence ID" value="KAK1604742.1"/>
    <property type="molecule type" value="Genomic_DNA"/>
</dbReference>
<dbReference type="InterPro" id="IPR025778">
    <property type="entry name" value="Hist-Lys_N-MeTrfase_plant"/>
</dbReference>
<dbReference type="GO" id="GO:0032259">
    <property type="term" value="P:methylation"/>
    <property type="evidence" value="ECO:0007669"/>
    <property type="project" value="UniProtKB-KW"/>
</dbReference>
<dbReference type="GO" id="GO:0031519">
    <property type="term" value="C:PcG protein complex"/>
    <property type="evidence" value="ECO:0007669"/>
    <property type="project" value="InterPro"/>
</dbReference>
<dbReference type="InterPro" id="IPR046341">
    <property type="entry name" value="SET_dom_sf"/>
</dbReference>
<evidence type="ECO:0000256" key="7">
    <source>
        <dbReference type="SAM" id="MobiDB-lite"/>
    </source>
</evidence>
<evidence type="ECO:0000256" key="4">
    <source>
        <dbReference type="ARBA" id="ARBA00023015"/>
    </source>
</evidence>
<evidence type="ECO:0000259" key="8">
    <source>
        <dbReference type="PROSITE" id="PS50280"/>
    </source>
</evidence>
<gene>
    <name evidence="10" type="ORF">QYE76_028415</name>
</gene>
<dbReference type="InterPro" id="IPR045318">
    <property type="entry name" value="EZH1/2-like"/>
</dbReference>
<dbReference type="InterPro" id="IPR058609">
    <property type="entry name" value="HTH_CLF-like"/>
</dbReference>
<keyword evidence="1" id="KW-0489">Methyltransferase</keyword>
<protein>
    <submittedName>
        <fullName evidence="10">Uncharacterized protein</fullName>
    </submittedName>
</protein>
<dbReference type="Pfam" id="PF18264">
    <property type="entry name" value="preSET_CXC"/>
    <property type="match status" value="1"/>
</dbReference>
<dbReference type="FunFam" id="2.170.270.10:FF:000001">
    <property type="entry name" value="Putative histone-lysine N-methyltransferase EZH2"/>
    <property type="match status" value="1"/>
</dbReference>
<keyword evidence="2" id="KW-0808">Transferase</keyword>
<name>A0AAD8VEJ6_LOLMU</name>
<dbReference type="Gene3D" id="2.170.270.10">
    <property type="entry name" value="SET domain"/>
    <property type="match status" value="1"/>
</dbReference>